<feature type="domain" description="Sodium/calcium exchanger membrane region" evidence="6">
    <location>
        <begin position="1"/>
        <end position="130"/>
    </location>
</feature>
<dbReference type="AlphaFoldDB" id="A0A2R6BIU9"/>
<dbReference type="GO" id="GO:0005262">
    <property type="term" value="F:calcium channel activity"/>
    <property type="evidence" value="ECO:0007669"/>
    <property type="project" value="TreeGrafter"/>
</dbReference>
<sequence>MIVLASELIANAVDNLNRHIDPTFLGGSILGFIANLPDIFIVVAAVLSYSSSLAVAAILGGNIFTFTLGYALVIASNSYFNREELNLSRGIRHQLFYLIIASGLIGLGAALGTYYWWLGLIMFSVYAAYMAEGIRHEALRADNLRRRLRFYTPKQVSTVKSIVGPSKRSLLFEALKILVGCFLLVYSATPFVLSVGRLSQAVGLPLLLSGVIIAPLAAEAPEIISSVVLSRKSVEDSVVAVSNLIGSKVQNNTLVFGLCIVISSLLGHPIVGGKNLAPILLLIVLNVYGFRATYDLTLTRRDAFVSFMLYPLAIVLLSLVTVYIH</sequence>
<evidence type="ECO:0000313" key="8">
    <source>
        <dbReference type="Proteomes" id="UP000241972"/>
    </source>
</evidence>
<dbReference type="InterPro" id="IPR044880">
    <property type="entry name" value="NCX_ion-bd_dom_sf"/>
</dbReference>
<comment type="subcellular location">
    <subcellularLocation>
        <location evidence="1">Membrane</location>
        <topology evidence="1">Multi-pass membrane protein</topology>
    </subcellularLocation>
</comment>
<accession>A0A2R6BIU9</accession>
<keyword evidence="4 5" id="KW-0472">Membrane</keyword>
<dbReference type="GO" id="GO:0006874">
    <property type="term" value="P:intracellular calcium ion homeostasis"/>
    <property type="evidence" value="ECO:0007669"/>
    <property type="project" value="TreeGrafter"/>
</dbReference>
<feature type="transmembrane region" description="Helical" evidence="5">
    <location>
        <begin position="24"/>
        <end position="47"/>
    </location>
</feature>
<evidence type="ECO:0000256" key="3">
    <source>
        <dbReference type="ARBA" id="ARBA00022989"/>
    </source>
</evidence>
<feature type="transmembrane region" description="Helical" evidence="5">
    <location>
        <begin position="170"/>
        <end position="192"/>
    </location>
</feature>
<proteinExistence type="predicted"/>
<evidence type="ECO:0000313" key="7">
    <source>
        <dbReference type="EMBL" id="PSN98540.1"/>
    </source>
</evidence>
<keyword evidence="3 5" id="KW-1133">Transmembrane helix</keyword>
<feature type="transmembrane region" description="Helical" evidence="5">
    <location>
        <begin position="53"/>
        <end position="74"/>
    </location>
</feature>
<evidence type="ECO:0000256" key="2">
    <source>
        <dbReference type="ARBA" id="ARBA00022692"/>
    </source>
</evidence>
<feature type="domain" description="Sodium/calcium exchanger membrane region" evidence="6">
    <location>
        <begin position="177"/>
        <end position="317"/>
    </location>
</feature>
<dbReference type="EMBL" id="NEXI01000030">
    <property type="protein sequence ID" value="PSN98540.1"/>
    <property type="molecule type" value="Genomic_DNA"/>
</dbReference>
<protein>
    <recommendedName>
        <fullName evidence="6">Sodium/calcium exchanger membrane region domain-containing protein</fullName>
    </recommendedName>
</protein>
<dbReference type="GO" id="GO:0008273">
    <property type="term" value="F:calcium, potassium:sodium antiporter activity"/>
    <property type="evidence" value="ECO:0007669"/>
    <property type="project" value="TreeGrafter"/>
</dbReference>
<reference evidence="7 8" key="1">
    <citation type="submission" date="2017-04" db="EMBL/GenBank/DDBJ databases">
        <title>Novel microbial lineages endemic to geothermal iron-oxide mats fill important gaps in the evolutionary history of Archaea.</title>
        <authorList>
            <person name="Jay Z.J."/>
            <person name="Beam J.P."/>
            <person name="Dlakic M."/>
            <person name="Rusch D.B."/>
            <person name="Kozubal M.A."/>
            <person name="Inskeep W.P."/>
        </authorList>
    </citation>
    <scope>NUCLEOTIDE SEQUENCE [LARGE SCALE GENOMIC DNA]</scope>
    <source>
        <strain evidence="7">ECH_B_3</strain>
    </source>
</reference>
<feature type="transmembrane region" description="Helical" evidence="5">
    <location>
        <begin position="253"/>
        <end position="270"/>
    </location>
</feature>
<dbReference type="GO" id="GO:0005886">
    <property type="term" value="C:plasma membrane"/>
    <property type="evidence" value="ECO:0007669"/>
    <property type="project" value="TreeGrafter"/>
</dbReference>
<dbReference type="Gene3D" id="1.20.1420.30">
    <property type="entry name" value="NCX, central ion-binding region"/>
    <property type="match status" value="1"/>
</dbReference>
<comment type="caution">
    <text evidence="7">The sequence shown here is derived from an EMBL/GenBank/DDBJ whole genome shotgun (WGS) entry which is preliminary data.</text>
</comment>
<gene>
    <name evidence="7" type="ORF">B9Q07_09380</name>
</gene>
<feature type="transmembrane region" description="Helical" evidence="5">
    <location>
        <begin position="276"/>
        <end position="294"/>
    </location>
</feature>
<feature type="transmembrane region" description="Helical" evidence="5">
    <location>
        <begin position="303"/>
        <end position="324"/>
    </location>
</feature>
<evidence type="ECO:0000256" key="4">
    <source>
        <dbReference type="ARBA" id="ARBA00023136"/>
    </source>
</evidence>
<dbReference type="PANTHER" id="PTHR10846">
    <property type="entry name" value="SODIUM/POTASSIUM/CALCIUM EXCHANGER"/>
    <property type="match status" value="1"/>
</dbReference>
<evidence type="ECO:0000259" key="6">
    <source>
        <dbReference type="Pfam" id="PF01699"/>
    </source>
</evidence>
<dbReference type="PANTHER" id="PTHR10846:SF8">
    <property type="entry name" value="INNER MEMBRANE PROTEIN YRBG"/>
    <property type="match status" value="1"/>
</dbReference>
<feature type="transmembrane region" description="Helical" evidence="5">
    <location>
        <begin position="95"/>
        <end position="117"/>
    </location>
</feature>
<keyword evidence="2 5" id="KW-0812">Transmembrane</keyword>
<dbReference type="InterPro" id="IPR004837">
    <property type="entry name" value="NaCa_Exmemb"/>
</dbReference>
<organism evidence="7 8">
    <name type="scientific">Candidatus Marsarchaeota G2 archaeon ECH_B_3</name>
    <dbReference type="NCBI Taxonomy" id="1978161"/>
    <lineage>
        <taxon>Archaea</taxon>
        <taxon>Candidatus Marsarchaeota</taxon>
        <taxon>Candidatus Marsarchaeota group 2</taxon>
    </lineage>
</organism>
<evidence type="ECO:0000256" key="5">
    <source>
        <dbReference type="SAM" id="Phobius"/>
    </source>
</evidence>
<dbReference type="Pfam" id="PF01699">
    <property type="entry name" value="Na_Ca_ex"/>
    <property type="match status" value="2"/>
</dbReference>
<name>A0A2R6BIU9_9ARCH</name>
<dbReference type="InterPro" id="IPR004481">
    <property type="entry name" value="K/Na/Ca-exchanger"/>
</dbReference>
<evidence type="ECO:0000256" key="1">
    <source>
        <dbReference type="ARBA" id="ARBA00004141"/>
    </source>
</evidence>
<dbReference type="Proteomes" id="UP000241972">
    <property type="component" value="Unassembled WGS sequence"/>
</dbReference>